<sequence>MRVSPGRGGRVSLPVTLRRCDLRVFRVSHGIPTAICLHFPGHFLGNSAMRAGRAEAGGRDEPANWSREWLGQHALVHWWGHSEHPVEVEKWPVSSTTVSVSQIRFDATREVLQTLATGTARAVVTRPSHAGALRAPAPCGGVQVAAWGYRCRSGPCARFPGGARRSERGPADGGYRIAPDRLVRLCRVVDAAPPDGPGAGGPTRRRVRIAPKVSHSVVADRGHRGWGVGEWEQKSWSIEALRSVRGEVRG</sequence>
<organism evidence="1 2">
    <name type="scientific">Rhodococcus koreensis</name>
    <dbReference type="NCBI Taxonomy" id="99653"/>
    <lineage>
        <taxon>Bacteria</taxon>
        <taxon>Bacillati</taxon>
        <taxon>Actinomycetota</taxon>
        <taxon>Actinomycetes</taxon>
        <taxon>Mycobacteriales</taxon>
        <taxon>Nocardiaceae</taxon>
        <taxon>Rhodococcus</taxon>
    </lineage>
</organism>
<evidence type="ECO:0000313" key="1">
    <source>
        <dbReference type="EMBL" id="SEB78166.1"/>
    </source>
</evidence>
<keyword evidence="2" id="KW-1185">Reference proteome</keyword>
<evidence type="ECO:0000313" key="2">
    <source>
        <dbReference type="Proteomes" id="UP000183561"/>
    </source>
</evidence>
<protein>
    <submittedName>
        <fullName evidence="1">Uncharacterized protein</fullName>
    </submittedName>
</protein>
<reference evidence="2" key="1">
    <citation type="submission" date="2016-10" db="EMBL/GenBank/DDBJ databases">
        <authorList>
            <person name="Varghese N."/>
            <person name="Submissions S."/>
        </authorList>
    </citation>
    <scope>NUCLEOTIDE SEQUENCE [LARGE SCALE GENOMIC DNA]</scope>
    <source>
        <strain evidence="2">DSM 44498</strain>
    </source>
</reference>
<gene>
    <name evidence="1" type="ORF">SAMN04490239_1637</name>
</gene>
<name>A0A1H4M593_9NOCA</name>
<dbReference type="Proteomes" id="UP000183561">
    <property type="component" value="Unassembled WGS sequence"/>
</dbReference>
<proteinExistence type="predicted"/>
<dbReference type="AlphaFoldDB" id="A0A1H4M593"/>
<dbReference type="EMBL" id="FNSV01000005">
    <property type="protein sequence ID" value="SEB78166.1"/>
    <property type="molecule type" value="Genomic_DNA"/>
</dbReference>
<accession>A0A1H4M593</accession>